<dbReference type="RefSeq" id="WP_207705088.1">
    <property type="nucleotide sequence ID" value="NZ_JAFREL020000003.1"/>
</dbReference>
<feature type="coiled-coil region" evidence="1">
    <location>
        <begin position="18"/>
        <end position="52"/>
    </location>
</feature>
<accession>A0ABV0ET43</accession>
<gene>
    <name evidence="2" type="ORF">JZO67_003795</name>
</gene>
<proteinExistence type="predicted"/>
<keyword evidence="3" id="KW-1185">Reference proteome</keyword>
<sequence>MSNGVTKNVDSIVNKERLVELLERVQREVQTRDQLRNELNQYISKIKDNRAVTLNDFNKLRTKNDELSASYSEIDAICSQISGFVSCYKLTKPVVQEVEELAQLIDHQEEQLKKLSTMIFDDQAIEKSEDLTVVEAEEQTDQQAK</sequence>
<name>A0ABV0ET43_9ENTE</name>
<comment type="caution">
    <text evidence="2">The sequence shown here is derived from an EMBL/GenBank/DDBJ whole genome shotgun (WGS) entry which is preliminary data.</text>
</comment>
<evidence type="ECO:0000256" key="1">
    <source>
        <dbReference type="SAM" id="Coils"/>
    </source>
</evidence>
<keyword evidence="1" id="KW-0175">Coiled coil</keyword>
<organism evidence="2 3">
    <name type="scientific">Candidatus Enterococcus ferrettii</name>
    <dbReference type="NCBI Taxonomy" id="2815324"/>
    <lineage>
        <taxon>Bacteria</taxon>
        <taxon>Bacillati</taxon>
        <taxon>Bacillota</taxon>
        <taxon>Bacilli</taxon>
        <taxon>Lactobacillales</taxon>
        <taxon>Enterococcaceae</taxon>
        <taxon>Enterococcus</taxon>
    </lineage>
</organism>
<evidence type="ECO:0000313" key="2">
    <source>
        <dbReference type="EMBL" id="MEO1771814.1"/>
    </source>
</evidence>
<dbReference type="EMBL" id="JAFREL020000003">
    <property type="protein sequence ID" value="MEO1771814.1"/>
    <property type="molecule type" value="Genomic_DNA"/>
</dbReference>
<protein>
    <submittedName>
        <fullName evidence="2">Uncharacterized protein</fullName>
    </submittedName>
</protein>
<evidence type="ECO:0000313" key="3">
    <source>
        <dbReference type="Proteomes" id="UP000664357"/>
    </source>
</evidence>
<reference evidence="2 3" key="1">
    <citation type="submission" date="2024-02" db="EMBL/GenBank/DDBJ databases">
        <title>The Genome Sequence of Enterococcus sp. DIV0159.</title>
        <authorList>
            <person name="Earl A."/>
            <person name="Manson A."/>
            <person name="Gilmore M."/>
            <person name="Sanders J."/>
            <person name="Shea T."/>
            <person name="Howe W."/>
            <person name="Livny J."/>
            <person name="Cuomo C."/>
            <person name="Neafsey D."/>
            <person name="Birren B."/>
        </authorList>
    </citation>
    <scope>NUCLEOTIDE SEQUENCE [LARGE SCALE GENOMIC DNA]</scope>
    <source>
        <strain evidence="2 3">665A</strain>
    </source>
</reference>
<dbReference type="Proteomes" id="UP000664357">
    <property type="component" value="Unassembled WGS sequence"/>
</dbReference>